<evidence type="ECO:0000313" key="4">
    <source>
        <dbReference type="EMBL" id="CAI8035101.1"/>
    </source>
</evidence>
<feature type="repeat" description="TPR" evidence="1">
    <location>
        <begin position="66"/>
        <end position="99"/>
    </location>
</feature>
<keyword evidence="2" id="KW-0175">Coiled coil</keyword>
<evidence type="ECO:0000256" key="1">
    <source>
        <dbReference type="PROSITE-ProRule" id="PRU00339"/>
    </source>
</evidence>
<dbReference type="AlphaFoldDB" id="A0AA35SUA2"/>
<feature type="signal peptide" evidence="3">
    <location>
        <begin position="1"/>
        <end position="23"/>
    </location>
</feature>
<evidence type="ECO:0008006" key="6">
    <source>
        <dbReference type="Google" id="ProtNLM"/>
    </source>
</evidence>
<dbReference type="InterPro" id="IPR019734">
    <property type="entry name" value="TPR_rpt"/>
</dbReference>
<dbReference type="InterPro" id="IPR011990">
    <property type="entry name" value="TPR-like_helical_dom_sf"/>
</dbReference>
<dbReference type="EMBL" id="CASHTH010002771">
    <property type="protein sequence ID" value="CAI8035101.1"/>
    <property type="molecule type" value="Genomic_DNA"/>
</dbReference>
<proteinExistence type="predicted"/>
<feature type="chain" id="PRO_5041284787" description="Tetratricopeptide repeat protein" evidence="3">
    <location>
        <begin position="24"/>
        <end position="208"/>
    </location>
</feature>
<dbReference type="Proteomes" id="UP001174909">
    <property type="component" value="Unassembled WGS sequence"/>
</dbReference>
<evidence type="ECO:0000256" key="3">
    <source>
        <dbReference type="SAM" id="SignalP"/>
    </source>
</evidence>
<dbReference type="PROSITE" id="PS50005">
    <property type="entry name" value="TPR"/>
    <property type="match status" value="1"/>
</dbReference>
<dbReference type="Gene3D" id="1.25.40.10">
    <property type="entry name" value="Tetratricopeptide repeat domain"/>
    <property type="match status" value="2"/>
</dbReference>
<keyword evidence="5" id="KW-1185">Reference proteome</keyword>
<sequence length="208" mass="23357">MKRLEADTVLLLIPAVLFVSSDGGLIQKASGFLTPEQFSPIMKDALKKETEFQEKLEKLKAKSDDAKLNAQVALTYLEREQLEKAVLFSEKAFEHDPKNRTKLIPNLHNQLGLAYGALVEGSMLENSEEAETYFEKAISHFKTVIDTYSKSKVYEPAQYYLGVTYAIKGNFEDAIAVLEKLTHHAKDGNIRQNAEAMLERVKDLASSN</sequence>
<feature type="coiled-coil region" evidence="2">
    <location>
        <begin position="42"/>
        <end position="69"/>
    </location>
</feature>
<accession>A0AA35SUA2</accession>
<comment type="caution">
    <text evidence="4">The sequence shown here is derived from an EMBL/GenBank/DDBJ whole genome shotgun (WGS) entry which is preliminary data.</text>
</comment>
<dbReference type="SMART" id="SM00028">
    <property type="entry name" value="TPR"/>
    <property type="match status" value="3"/>
</dbReference>
<evidence type="ECO:0000256" key="2">
    <source>
        <dbReference type="SAM" id="Coils"/>
    </source>
</evidence>
<name>A0AA35SUA2_GEOBA</name>
<keyword evidence="3" id="KW-0732">Signal</keyword>
<gene>
    <name evidence="4" type="ORF">GBAR_LOCUS19715</name>
</gene>
<dbReference type="SUPFAM" id="SSF48452">
    <property type="entry name" value="TPR-like"/>
    <property type="match status" value="1"/>
</dbReference>
<keyword evidence="1" id="KW-0802">TPR repeat</keyword>
<evidence type="ECO:0000313" key="5">
    <source>
        <dbReference type="Proteomes" id="UP001174909"/>
    </source>
</evidence>
<protein>
    <recommendedName>
        <fullName evidence="6">Tetratricopeptide repeat protein</fullName>
    </recommendedName>
</protein>
<reference evidence="4" key="1">
    <citation type="submission" date="2023-03" db="EMBL/GenBank/DDBJ databases">
        <authorList>
            <person name="Steffen K."/>
            <person name="Cardenas P."/>
        </authorList>
    </citation>
    <scope>NUCLEOTIDE SEQUENCE</scope>
</reference>
<organism evidence="4 5">
    <name type="scientific">Geodia barretti</name>
    <name type="common">Barrett's horny sponge</name>
    <dbReference type="NCBI Taxonomy" id="519541"/>
    <lineage>
        <taxon>Eukaryota</taxon>
        <taxon>Metazoa</taxon>
        <taxon>Porifera</taxon>
        <taxon>Demospongiae</taxon>
        <taxon>Heteroscleromorpha</taxon>
        <taxon>Tetractinellida</taxon>
        <taxon>Astrophorina</taxon>
        <taxon>Geodiidae</taxon>
        <taxon>Geodia</taxon>
    </lineage>
</organism>